<sequence length="50" mass="5934">MGFNYKIGMGIGRQVDRRKVLTENRLNRIFFVLFVVIVISKREQNLSFTE</sequence>
<dbReference type="AlphaFoldDB" id="B0MVM7"/>
<gene>
    <name evidence="1" type="ORF">ALIPUT_01174</name>
</gene>
<dbReference type="HOGENOM" id="CLU_3113816_0_0_10"/>
<reference evidence="1" key="2">
    <citation type="submission" date="2013-09" db="EMBL/GenBank/DDBJ databases">
        <title>Draft genome sequence of Alistipes putredinis (DSM 17216).</title>
        <authorList>
            <person name="Sudarsanam P."/>
            <person name="Ley R."/>
            <person name="Guruge J."/>
            <person name="Turnbaugh P.J."/>
            <person name="Mahowald M."/>
            <person name="Liep D."/>
            <person name="Gordon J."/>
        </authorList>
    </citation>
    <scope>NUCLEOTIDE SEQUENCE</scope>
    <source>
        <strain evidence="1">DSM 17216</strain>
    </source>
</reference>
<dbReference type="Proteomes" id="UP000005819">
    <property type="component" value="Unassembled WGS sequence"/>
</dbReference>
<proteinExistence type="predicted"/>
<organism evidence="1 2">
    <name type="scientific">Alistipes putredinis DSM 17216</name>
    <dbReference type="NCBI Taxonomy" id="445970"/>
    <lineage>
        <taxon>Bacteria</taxon>
        <taxon>Pseudomonadati</taxon>
        <taxon>Bacteroidota</taxon>
        <taxon>Bacteroidia</taxon>
        <taxon>Bacteroidales</taxon>
        <taxon>Rikenellaceae</taxon>
        <taxon>Alistipes</taxon>
    </lineage>
</organism>
<evidence type="ECO:0000313" key="1">
    <source>
        <dbReference type="EMBL" id="EDS04111.1"/>
    </source>
</evidence>
<dbReference type="EMBL" id="ABFK02000017">
    <property type="protein sequence ID" value="EDS04111.1"/>
    <property type="molecule type" value="Genomic_DNA"/>
</dbReference>
<keyword evidence="2" id="KW-1185">Reference proteome</keyword>
<comment type="caution">
    <text evidence="1">The sequence shown here is derived from an EMBL/GenBank/DDBJ whole genome shotgun (WGS) entry which is preliminary data.</text>
</comment>
<evidence type="ECO:0000313" key="2">
    <source>
        <dbReference type="Proteomes" id="UP000005819"/>
    </source>
</evidence>
<reference evidence="1" key="1">
    <citation type="submission" date="2007-10" db="EMBL/GenBank/DDBJ databases">
        <authorList>
            <person name="Fulton L."/>
            <person name="Clifton S."/>
            <person name="Fulton B."/>
            <person name="Xu J."/>
            <person name="Minx P."/>
            <person name="Pepin K.H."/>
            <person name="Johnson M."/>
            <person name="Thiruvilangam P."/>
            <person name="Bhonagiri V."/>
            <person name="Nash W.E."/>
            <person name="Mardis E.R."/>
            <person name="Wilson R.K."/>
        </authorList>
    </citation>
    <scope>NUCLEOTIDE SEQUENCE [LARGE SCALE GENOMIC DNA]</scope>
    <source>
        <strain evidence="1">DSM 17216</strain>
    </source>
</reference>
<protein>
    <submittedName>
        <fullName evidence="1">Uncharacterized protein</fullName>
    </submittedName>
</protein>
<name>B0MVM7_9BACT</name>
<accession>B0MVM7</accession>